<dbReference type="AlphaFoldDB" id="A0A9X5GSR7"/>
<evidence type="ECO:0000313" key="1">
    <source>
        <dbReference type="EMBL" id="NBJ93175.1"/>
    </source>
</evidence>
<dbReference type="Proteomes" id="UP001154420">
    <property type="component" value="Unassembled WGS sequence"/>
</dbReference>
<dbReference type="InterPro" id="IPR026876">
    <property type="entry name" value="Fn3_assoc_repeat"/>
</dbReference>
<reference evidence="1" key="1">
    <citation type="submission" date="2018-09" db="EMBL/GenBank/DDBJ databases">
        <title>Murine metabolic-syndrome-specific gut microbial biobank.</title>
        <authorList>
            <person name="Liu C."/>
        </authorList>
    </citation>
    <scope>NUCLEOTIDE SEQUENCE</scope>
    <source>
        <strain evidence="1">D42-62</strain>
    </source>
</reference>
<protein>
    <submittedName>
        <fullName evidence="1">Uncharacterized protein</fullName>
    </submittedName>
</protein>
<accession>A0A9X5GSR7</accession>
<keyword evidence="2" id="KW-1185">Reference proteome</keyword>
<dbReference type="OrthoDB" id="9806464at2"/>
<comment type="caution">
    <text evidence="1">The sequence shown here is derived from an EMBL/GenBank/DDBJ whole genome shotgun (WGS) entry which is preliminary data.</text>
</comment>
<organism evidence="1 2">
    <name type="scientific">Parablautia muri</name>
    <dbReference type="NCBI Taxonomy" id="2320879"/>
    <lineage>
        <taxon>Bacteria</taxon>
        <taxon>Bacillati</taxon>
        <taxon>Bacillota</taxon>
        <taxon>Clostridia</taxon>
        <taxon>Lachnospirales</taxon>
        <taxon>Lachnospiraceae</taxon>
        <taxon>Parablautia</taxon>
    </lineage>
</organism>
<sequence>MGFIGIPSAMILILMIIDFRSGAHITFSIEPGYYDDVLELEIYGGGHAGNRIYYTLDGSEPNMDSALYDVNMPIVLTDATSNENVYSMRTDTSTGFQYDLVNKYSMNYPGYTVPDHKVDKCNIVRASVLDKNGKCLDTITGVYFIGFKNKPAYEGIYIASIVTDPYNLFDYETGIYTTGIAFDNMKERIPESEDENNMPY</sequence>
<name>A0A9X5GSR7_9FIRM</name>
<dbReference type="RefSeq" id="WP_160560266.1">
    <property type="nucleotide sequence ID" value="NZ_QZDT01000016.1"/>
</dbReference>
<gene>
    <name evidence="1" type="ORF">D5281_11350</name>
</gene>
<evidence type="ECO:0000313" key="2">
    <source>
        <dbReference type="Proteomes" id="UP001154420"/>
    </source>
</evidence>
<dbReference type="Pfam" id="PF13287">
    <property type="entry name" value="Fn3_assoc"/>
    <property type="match status" value="1"/>
</dbReference>
<dbReference type="EMBL" id="QZDT01000016">
    <property type="protein sequence ID" value="NBJ93175.1"/>
    <property type="molecule type" value="Genomic_DNA"/>
</dbReference>
<proteinExistence type="predicted"/>